<dbReference type="RefSeq" id="WP_317081696.1">
    <property type="nucleotide sequence ID" value="NZ_CP136594.1"/>
</dbReference>
<proteinExistence type="inferred from homology"/>
<dbReference type="GO" id="GO:0005524">
    <property type="term" value="F:ATP binding"/>
    <property type="evidence" value="ECO:0007669"/>
    <property type="project" value="UniProtKB-UniRule"/>
</dbReference>
<name>A0AA97F886_9SPHN</name>
<dbReference type="InterPro" id="IPR012795">
    <property type="entry name" value="tRNA_Ile_lys_synt_N"/>
</dbReference>
<comment type="subcellular location">
    <subcellularLocation>
        <location evidence="6">Cytoplasm</location>
    </subcellularLocation>
</comment>
<keyword evidence="1 6" id="KW-0436">Ligase</keyword>
<dbReference type="InterPro" id="IPR011063">
    <property type="entry name" value="TilS/TtcA_N"/>
</dbReference>
<dbReference type="KEGG" id="acoa:RB602_14900"/>
<dbReference type="Gene3D" id="3.40.50.620">
    <property type="entry name" value="HUPs"/>
    <property type="match status" value="1"/>
</dbReference>
<reference evidence="8 9" key="1">
    <citation type="submission" date="2023-10" db="EMBL/GenBank/DDBJ databases">
        <title>Complete genome sequence of a Sphingomonadaceae bacterium.</title>
        <authorList>
            <person name="Yan C."/>
        </authorList>
    </citation>
    <scope>NUCLEOTIDE SEQUENCE [LARGE SCALE GENOMIC DNA]</scope>
    <source>
        <strain evidence="8 9">SCSIO 66989</strain>
    </source>
</reference>
<comment type="domain">
    <text evidence="6">The N-terminal region contains the highly conserved SGGXDS motif, predicted to be a P-loop motif involved in ATP binding.</text>
</comment>
<dbReference type="GO" id="GO:0032267">
    <property type="term" value="F:tRNA(Ile)-lysidine synthase activity"/>
    <property type="evidence" value="ECO:0007669"/>
    <property type="project" value="UniProtKB-EC"/>
</dbReference>
<dbReference type="SUPFAM" id="SSF52402">
    <property type="entry name" value="Adenine nucleotide alpha hydrolases-like"/>
    <property type="match status" value="1"/>
</dbReference>
<comment type="function">
    <text evidence="6">Ligates lysine onto the cytidine present at position 34 of the AUA codon-specific tRNA(Ile) that contains the anticodon CAU, in an ATP-dependent manner. Cytidine is converted to lysidine, thus changing the amino acid specificity of the tRNA from methionine to isoleucine.</text>
</comment>
<evidence type="ECO:0000313" key="8">
    <source>
        <dbReference type="EMBL" id="WOE75097.1"/>
    </source>
</evidence>
<evidence type="ECO:0000256" key="2">
    <source>
        <dbReference type="ARBA" id="ARBA00022694"/>
    </source>
</evidence>
<evidence type="ECO:0000256" key="6">
    <source>
        <dbReference type="HAMAP-Rule" id="MF_01161"/>
    </source>
</evidence>
<dbReference type="AlphaFoldDB" id="A0AA97F886"/>
<dbReference type="Pfam" id="PF01171">
    <property type="entry name" value="ATP_bind_3"/>
    <property type="match status" value="1"/>
</dbReference>
<evidence type="ECO:0000256" key="1">
    <source>
        <dbReference type="ARBA" id="ARBA00022598"/>
    </source>
</evidence>
<protein>
    <recommendedName>
        <fullName evidence="6">tRNA(Ile)-lysidine synthase</fullName>
        <ecNumber evidence="6">6.3.4.19</ecNumber>
    </recommendedName>
    <alternativeName>
        <fullName evidence="6">tRNA(Ile)-2-lysyl-cytidine synthase</fullName>
    </alternativeName>
    <alternativeName>
        <fullName evidence="6">tRNA(Ile)-lysidine synthetase</fullName>
    </alternativeName>
</protein>
<dbReference type="InterPro" id="IPR012094">
    <property type="entry name" value="tRNA_Ile_lys_synt"/>
</dbReference>
<comment type="similarity">
    <text evidence="6">Belongs to the tRNA(Ile)-lysidine synthase family.</text>
</comment>
<dbReference type="Proteomes" id="UP001302429">
    <property type="component" value="Chromosome"/>
</dbReference>
<keyword evidence="9" id="KW-1185">Reference proteome</keyword>
<dbReference type="GO" id="GO:0006400">
    <property type="term" value="P:tRNA modification"/>
    <property type="evidence" value="ECO:0007669"/>
    <property type="project" value="UniProtKB-UniRule"/>
</dbReference>
<evidence type="ECO:0000313" key="9">
    <source>
        <dbReference type="Proteomes" id="UP001302429"/>
    </source>
</evidence>
<comment type="catalytic activity">
    <reaction evidence="5 6">
        <text>cytidine(34) in tRNA(Ile2) + L-lysine + ATP = lysidine(34) in tRNA(Ile2) + AMP + diphosphate + H(+)</text>
        <dbReference type="Rhea" id="RHEA:43744"/>
        <dbReference type="Rhea" id="RHEA-COMP:10625"/>
        <dbReference type="Rhea" id="RHEA-COMP:10670"/>
        <dbReference type="ChEBI" id="CHEBI:15378"/>
        <dbReference type="ChEBI" id="CHEBI:30616"/>
        <dbReference type="ChEBI" id="CHEBI:32551"/>
        <dbReference type="ChEBI" id="CHEBI:33019"/>
        <dbReference type="ChEBI" id="CHEBI:82748"/>
        <dbReference type="ChEBI" id="CHEBI:83665"/>
        <dbReference type="ChEBI" id="CHEBI:456215"/>
        <dbReference type="EC" id="6.3.4.19"/>
    </reaction>
</comment>
<sequence length="333" mass="36294">MSKTDTSRRDDGALLNALRTGFASLVGSEDDKHSGIAIAVSGGPDSMALLALARTLWTERIKTATVDHGLRPDSAEEAQMVADYCAKAAIPHAILRPDQPITGNVQSAARAARYGLLDSWRKQQGCQWLLTAHHADDQLETMVMRLNRGSGVAGLAGIRTRNGHILRPLLAVGKADLLAYCQRHDIPFVDDPSNSDARFDRARLRTQLAQCDWLDPETATQSAHALAQADSALHWMAQRETDARITEQQDALICDMHDSAALPHELVRRITKLALERAQPGLNPRGEALERVIDALKSGQTVTQGHVLCQAKDGLWRFSIAPPRANNGYKAGT</sequence>
<gene>
    <name evidence="6 8" type="primary">tilS</name>
    <name evidence="8" type="ORF">RB602_14900</name>
</gene>
<dbReference type="EMBL" id="CP136594">
    <property type="protein sequence ID" value="WOE75097.1"/>
    <property type="molecule type" value="Genomic_DNA"/>
</dbReference>
<dbReference type="EC" id="6.3.4.19" evidence="6"/>
<evidence type="ECO:0000256" key="5">
    <source>
        <dbReference type="ARBA" id="ARBA00048539"/>
    </source>
</evidence>
<dbReference type="GO" id="GO:0005737">
    <property type="term" value="C:cytoplasm"/>
    <property type="evidence" value="ECO:0007669"/>
    <property type="project" value="UniProtKB-SubCell"/>
</dbReference>
<dbReference type="HAMAP" id="MF_01161">
    <property type="entry name" value="tRNA_Ile_lys_synt"/>
    <property type="match status" value="1"/>
</dbReference>
<dbReference type="PANTHER" id="PTHR43033">
    <property type="entry name" value="TRNA(ILE)-LYSIDINE SYNTHASE-RELATED"/>
    <property type="match status" value="1"/>
</dbReference>
<dbReference type="PANTHER" id="PTHR43033:SF1">
    <property type="entry name" value="TRNA(ILE)-LYSIDINE SYNTHASE-RELATED"/>
    <property type="match status" value="1"/>
</dbReference>
<keyword evidence="4 6" id="KW-0067">ATP-binding</keyword>
<keyword evidence="6" id="KW-0963">Cytoplasm</keyword>
<feature type="domain" description="tRNA(Ile)-lysidine/2-thiocytidine synthase N-terminal" evidence="7">
    <location>
        <begin position="36"/>
        <end position="206"/>
    </location>
</feature>
<dbReference type="NCBIfam" id="TIGR02432">
    <property type="entry name" value="lysidine_TilS_N"/>
    <property type="match status" value="1"/>
</dbReference>
<dbReference type="InterPro" id="IPR014729">
    <property type="entry name" value="Rossmann-like_a/b/a_fold"/>
</dbReference>
<organism evidence="8 9">
    <name type="scientific">Alterisphingorhabdus coralli</name>
    <dbReference type="NCBI Taxonomy" id="3071408"/>
    <lineage>
        <taxon>Bacteria</taxon>
        <taxon>Pseudomonadati</taxon>
        <taxon>Pseudomonadota</taxon>
        <taxon>Alphaproteobacteria</taxon>
        <taxon>Sphingomonadales</taxon>
        <taxon>Sphingomonadaceae</taxon>
        <taxon>Alterisphingorhabdus (ex Yan et al. 2024)</taxon>
    </lineage>
</organism>
<keyword evidence="3 6" id="KW-0547">Nucleotide-binding</keyword>
<accession>A0AA97F886</accession>
<evidence type="ECO:0000256" key="3">
    <source>
        <dbReference type="ARBA" id="ARBA00022741"/>
    </source>
</evidence>
<dbReference type="CDD" id="cd01992">
    <property type="entry name" value="TilS_N"/>
    <property type="match status" value="1"/>
</dbReference>
<keyword evidence="2 6" id="KW-0819">tRNA processing</keyword>
<feature type="binding site" evidence="6">
    <location>
        <begin position="41"/>
        <end position="46"/>
    </location>
    <ligand>
        <name>ATP</name>
        <dbReference type="ChEBI" id="CHEBI:30616"/>
    </ligand>
</feature>
<evidence type="ECO:0000256" key="4">
    <source>
        <dbReference type="ARBA" id="ARBA00022840"/>
    </source>
</evidence>
<evidence type="ECO:0000259" key="7">
    <source>
        <dbReference type="Pfam" id="PF01171"/>
    </source>
</evidence>